<dbReference type="InterPro" id="IPR002938">
    <property type="entry name" value="FAD-bd"/>
</dbReference>
<keyword evidence="1" id="KW-0285">Flavoprotein</keyword>
<reference evidence="4 5" key="1">
    <citation type="submission" date="2017-02" db="EMBL/GenBank/DDBJ databases">
        <title>The new phylogeny of genus Mycobacterium.</title>
        <authorList>
            <person name="Tortoli E."/>
            <person name="Trovato A."/>
            <person name="Cirillo D.M."/>
        </authorList>
    </citation>
    <scope>NUCLEOTIDE SEQUENCE [LARGE SCALE GENOMIC DNA]</scope>
    <source>
        <strain evidence="4 5">RW6</strain>
    </source>
</reference>
<dbReference type="Proteomes" id="UP000192448">
    <property type="component" value="Unassembled WGS sequence"/>
</dbReference>
<evidence type="ECO:0000313" key="5">
    <source>
        <dbReference type="Proteomes" id="UP000192448"/>
    </source>
</evidence>
<dbReference type="GO" id="GO:0071949">
    <property type="term" value="F:FAD binding"/>
    <property type="evidence" value="ECO:0007669"/>
    <property type="project" value="InterPro"/>
</dbReference>
<dbReference type="PANTHER" id="PTHR43004:SF21">
    <property type="entry name" value="FAD-BINDING DOMAIN-CONTAINING PROTEIN-RELATED"/>
    <property type="match status" value="1"/>
</dbReference>
<proteinExistence type="predicted"/>
<dbReference type="Pfam" id="PF01494">
    <property type="entry name" value="FAD_binding_3"/>
    <property type="match status" value="1"/>
</dbReference>
<dbReference type="PRINTS" id="PR00420">
    <property type="entry name" value="RNGMNOXGNASE"/>
</dbReference>
<evidence type="ECO:0000259" key="3">
    <source>
        <dbReference type="Pfam" id="PF01494"/>
    </source>
</evidence>
<dbReference type="Gene3D" id="3.40.30.120">
    <property type="match status" value="1"/>
</dbReference>
<dbReference type="EMBL" id="MVHF01000050">
    <property type="protein sequence ID" value="ORA26317.1"/>
    <property type="molecule type" value="Genomic_DNA"/>
</dbReference>
<keyword evidence="5" id="KW-1185">Reference proteome</keyword>
<name>A0A1X0A8B9_9MYCO</name>
<evidence type="ECO:0000256" key="1">
    <source>
        <dbReference type="ARBA" id="ARBA00022630"/>
    </source>
</evidence>
<accession>A0A1X0A8B9</accession>
<dbReference type="NCBIfam" id="NF004780">
    <property type="entry name" value="PRK06126.1"/>
    <property type="match status" value="1"/>
</dbReference>
<organism evidence="4 5">
    <name type="scientific">Mycobacterium aquaticum</name>
    <dbReference type="NCBI Taxonomy" id="1927124"/>
    <lineage>
        <taxon>Bacteria</taxon>
        <taxon>Bacillati</taxon>
        <taxon>Actinomycetota</taxon>
        <taxon>Actinomycetes</taxon>
        <taxon>Mycobacteriales</taxon>
        <taxon>Mycobacteriaceae</taxon>
        <taxon>Mycobacterium</taxon>
    </lineage>
</organism>
<dbReference type="SUPFAM" id="SSF51905">
    <property type="entry name" value="FAD/NAD(P)-binding domain"/>
    <property type="match status" value="1"/>
</dbReference>
<comment type="caution">
    <text evidence="4">The sequence shown here is derived from an EMBL/GenBank/DDBJ whole genome shotgun (WGS) entry which is preliminary data.</text>
</comment>
<feature type="domain" description="FAD-binding" evidence="3">
    <location>
        <begin position="1"/>
        <end position="347"/>
    </location>
</feature>
<dbReference type="Pfam" id="PF21274">
    <property type="entry name" value="Rng_hyd_C"/>
    <property type="match status" value="1"/>
</dbReference>
<dbReference type="AlphaFoldDB" id="A0A1X0A8B9"/>
<sequence length="531" mass="57637">MIVGAGPVGLALALELAWQGQRSVLVERGTDAGVVLLPKATGLHERTIEMCRRWGIVDRVIAEGFPDEFPGDSVYATSLVGHHIGRSAIPSGLERTIPDSSPEKRLRCPQYKFDPLLARAVASRGLTEIRYGVNVEELIQDADGVTVEVSDVGTGERSTIRAKYVVGCDGAGSTVRRQLGIPFEGKMLDFSLSAMIRVPDLAIEPELRGGERYILLGPDGTWGTFTSIDGDQIWRLTVVGSQERLNPETFDMTAQLHRALGHNIPFEVLRVAPWRRSQCSAATYRVGRVLLAGDAAHTTSPTGGHGLNTGIGDVSDLGWILTAQLEGWGGENLLAAYDLERRPVAVRNSASSTANYQAQVDSSECADVLDPGPVGEEARRRIGKRLVEALNNEWYSLGLELGFRYEGSPVIVPDGTPMPPDEYSNYVQTARPGHRAPHAWLADGRSTLDLFGHGFVVLRFAESDGTDEELERAAAQAAMPLQIIDIDQPEIAELYERRLVLVRPDGHVAWRADSAPANATALLNTVRGVSQ</sequence>
<evidence type="ECO:0000256" key="2">
    <source>
        <dbReference type="ARBA" id="ARBA00022827"/>
    </source>
</evidence>
<evidence type="ECO:0000313" key="4">
    <source>
        <dbReference type="EMBL" id="ORA26317.1"/>
    </source>
</evidence>
<gene>
    <name evidence="4" type="ORF">BST13_31975</name>
</gene>
<dbReference type="GO" id="GO:0016709">
    <property type="term" value="F:oxidoreductase activity, acting on paired donors, with incorporation or reduction of molecular oxygen, NAD(P)H as one donor, and incorporation of one atom of oxygen"/>
    <property type="evidence" value="ECO:0007669"/>
    <property type="project" value="UniProtKB-ARBA"/>
</dbReference>
<protein>
    <recommendedName>
        <fullName evidence="3">FAD-binding domain-containing protein</fullName>
    </recommendedName>
</protein>
<dbReference type="STRING" id="1927124.BST13_31975"/>
<dbReference type="InterPro" id="IPR050641">
    <property type="entry name" value="RIFMO-like"/>
</dbReference>
<dbReference type="InterPro" id="IPR036188">
    <property type="entry name" value="FAD/NAD-bd_sf"/>
</dbReference>
<dbReference type="Gene3D" id="3.30.9.10">
    <property type="entry name" value="D-Amino Acid Oxidase, subunit A, domain 2"/>
    <property type="match status" value="1"/>
</dbReference>
<keyword evidence="2" id="KW-0274">FAD</keyword>
<dbReference type="Gene3D" id="3.50.50.60">
    <property type="entry name" value="FAD/NAD(P)-binding domain"/>
    <property type="match status" value="1"/>
</dbReference>
<dbReference type="PANTHER" id="PTHR43004">
    <property type="entry name" value="TRK SYSTEM POTASSIUM UPTAKE PROTEIN"/>
    <property type="match status" value="1"/>
</dbReference>